<dbReference type="GO" id="GO:0031210">
    <property type="term" value="F:phosphatidylcholine binding"/>
    <property type="evidence" value="ECO:0007669"/>
    <property type="project" value="TreeGrafter"/>
</dbReference>
<dbReference type="SMART" id="SM00239">
    <property type="entry name" value="C2"/>
    <property type="match status" value="3"/>
</dbReference>
<evidence type="ECO:0000256" key="16">
    <source>
        <dbReference type="ARBA" id="ARBA00023175"/>
    </source>
</evidence>
<dbReference type="Gene3D" id="2.60.40.150">
    <property type="entry name" value="C2 domain"/>
    <property type="match status" value="3"/>
</dbReference>
<feature type="domain" description="EF-hand" evidence="20">
    <location>
        <begin position="574"/>
        <end position="609"/>
    </location>
</feature>
<evidence type="ECO:0000256" key="10">
    <source>
        <dbReference type="ARBA" id="ARBA00022837"/>
    </source>
</evidence>
<dbReference type="FunFam" id="1.10.238.10:FF:000019">
    <property type="entry name" value="Myosin light chain 1 skeletal"/>
    <property type="match status" value="1"/>
</dbReference>
<evidence type="ECO:0000256" key="13">
    <source>
        <dbReference type="ARBA" id="ARBA00023121"/>
    </source>
</evidence>
<dbReference type="FunFam" id="1.10.238.10:FF:000056">
    <property type="entry name" value="Myosin light chain 1 skeletal"/>
    <property type="match status" value="1"/>
</dbReference>
<dbReference type="EMBL" id="KB547351">
    <property type="protein sequence ID" value="EMP31027.1"/>
    <property type="molecule type" value="Genomic_DNA"/>
</dbReference>
<dbReference type="CDD" id="cd04030">
    <property type="entry name" value="C2C_KIAA1228"/>
    <property type="match status" value="1"/>
</dbReference>
<evidence type="ECO:0000256" key="6">
    <source>
        <dbReference type="ARBA" id="ARBA00022692"/>
    </source>
</evidence>
<keyword evidence="12" id="KW-0445">Lipid transport</keyword>
<keyword evidence="4" id="KW-0813">Transport</keyword>
<feature type="domain" description="C2" evidence="19">
    <location>
        <begin position="188"/>
        <end position="309"/>
    </location>
</feature>
<dbReference type="InterPro" id="IPR037752">
    <property type="entry name" value="C2C_KIAA1228"/>
</dbReference>
<comment type="similarity">
    <text evidence="3">Belongs to the extended synaptotagmin family.</text>
</comment>
<sequence length="773" mass="85652">MPHAAGGGVGGRGGNWGGGGAAGSIPCPVGVRAPIPRSPAVPWSPSPPRLWDGGELGPVPPHPSQLSSALAPPPCSSLSDSIIMDSIAAFLVLPNRLLVPLVPDLHDAAQLRSPLPRGIVRVHLREAKDLQSKDKYVKGLIEGKSDPYALVRVGTQLCTSQVIHERLNPFVVHEVPGQELEVELFDKDPDQDDFLGRMKLDFGESVIRIHLLEAENLIAKDNFMGGMIRGKSDPYAKVRLGGQSFRSHVIKEELSPRWNEVYEVIVNEIPGQEVEFEIWDKDIDKDDFLGRCKMALKRALSSRFIDETHLNGQDSGAPPNAAPSLQHSNLELAEGPLGQLQLTAWYHTDERKLVVVVHSCRKLRASSKDIPDPYVSLILLPDKNRVTKRKTTVRKRTLNPEFNERFEWELSLEEATRRKLEACVKNSGSFMSREKEPLGKVHLDLSQVDLTQSRAQCPKLSRRIYPYCEDAAFRVFAPGASLAASASRAPPRPDSIAPAAYYKEAFQLFDRVGDGKIMLSQCGDVLRALGQNPTNAEVMKVLGHPKPDELNSRRVEFEQFLPMLQTISKNKDQGTYEDYVEGLRVFDKEGNGTVMGAELRHVLSTLGEKLTEEEVDALLSGHEDANGCINYEEFKEAFQLFDRIGDGKILYSQCGDVIRALGQNPTNAEVMKVLGNPKSDEMNIKTLSFEQFLPMMQTIAKNKDQGCFEDYVEGLRVFDKEGNGTVMGAEIRHVLVTLGEKMTEEEVEILVAGHEDSNGCINYEAFVRHILSG</sequence>
<keyword evidence="13" id="KW-0446">Lipid-binding</keyword>
<dbReference type="GO" id="GO:0005509">
    <property type="term" value="F:calcium ion binding"/>
    <property type="evidence" value="ECO:0007669"/>
    <property type="project" value="InterPro"/>
</dbReference>
<comment type="subcellular location">
    <subcellularLocation>
        <location evidence="1">Cell membrane</location>
        <topology evidence="1">Peripheral membrane protein</topology>
    </subcellularLocation>
    <subcellularLocation>
        <location evidence="2">Endoplasmic reticulum membrane</location>
        <topology evidence="2">Multi-pass membrane protein</topology>
    </subcellularLocation>
</comment>
<keyword evidence="9" id="KW-0256">Endoplasmic reticulum</keyword>
<dbReference type="InterPro" id="IPR037733">
    <property type="entry name" value="Ext_Synaptotagmin_C2A"/>
</dbReference>
<evidence type="ECO:0000256" key="2">
    <source>
        <dbReference type="ARBA" id="ARBA00004477"/>
    </source>
</evidence>
<name>M7BSD2_CHEMY</name>
<protein>
    <submittedName>
        <fullName evidence="21">Myosin light polypeptide 6</fullName>
    </submittedName>
</protein>
<evidence type="ECO:0000256" key="5">
    <source>
        <dbReference type="ARBA" id="ARBA00022475"/>
    </source>
</evidence>
<dbReference type="AlphaFoldDB" id="M7BSD2"/>
<dbReference type="InterPro" id="IPR035892">
    <property type="entry name" value="C2_domain_sf"/>
</dbReference>
<accession>M7BSD2</accession>
<evidence type="ECO:0000256" key="7">
    <source>
        <dbReference type="ARBA" id="ARBA00022723"/>
    </source>
</evidence>
<feature type="domain" description="EF-hand" evidence="20">
    <location>
        <begin position="629"/>
        <end position="664"/>
    </location>
</feature>
<dbReference type="GO" id="GO:0005886">
    <property type="term" value="C:plasma membrane"/>
    <property type="evidence" value="ECO:0007669"/>
    <property type="project" value="UniProtKB-SubCell"/>
</dbReference>
<dbReference type="FunFam" id="2.60.40.150:FF:000025">
    <property type="entry name" value="Extended synaptotagmin 2"/>
    <property type="match status" value="2"/>
</dbReference>
<keyword evidence="17" id="KW-0514">Muscle protein</keyword>
<evidence type="ECO:0000313" key="21">
    <source>
        <dbReference type="EMBL" id="EMP31027.1"/>
    </source>
</evidence>
<dbReference type="PANTHER" id="PTHR45761:SF3">
    <property type="entry name" value="EXTENDED SYNAPTOTAGMIN-1"/>
    <property type="match status" value="1"/>
</dbReference>
<evidence type="ECO:0000256" key="8">
    <source>
        <dbReference type="ARBA" id="ARBA00022737"/>
    </source>
</evidence>
<evidence type="ECO:0000256" key="11">
    <source>
        <dbReference type="ARBA" id="ARBA00022989"/>
    </source>
</evidence>
<dbReference type="InterPro" id="IPR011992">
    <property type="entry name" value="EF-hand-dom_pair"/>
</dbReference>
<dbReference type="STRING" id="8469.M7BSD2"/>
<dbReference type="Gene3D" id="1.10.238.10">
    <property type="entry name" value="EF-hand"/>
    <property type="match status" value="4"/>
</dbReference>
<dbReference type="InterPro" id="IPR002048">
    <property type="entry name" value="EF_hand_dom"/>
</dbReference>
<evidence type="ECO:0000256" key="9">
    <source>
        <dbReference type="ARBA" id="ARBA00022824"/>
    </source>
</evidence>
<keyword evidence="6" id="KW-0812">Transmembrane</keyword>
<dbReference type="InterPro" id="IPR000008">
    <property type="entry name" value="C2_dom"/>
</dbReference>
<dbReference type="FunFam" id="1.10.238.10:FF:000003">
    <property type="entry name" value="Calmodulin A"/>
    <property type="match status" value="1"/>
</dbReference>
<feature type="domain" description="C2" evidence="19">
    <location>
        <begin position="336"/>
        <end position="458"/>
    </location>
</feature>
<dbReference type="SUPFAM" id="SSF49562">
    <property type="entry name" value="C2 domain (Calcium/lipid-binding domain, CaLB)"/>
    <property type="match status" value="3"/>
</dbReference>
<keyword evidence="11" id="KW-1133">Transmembrane helix</keyword>
<keyword evidence="16" id="KW-0505">Motor protein</keyword>
<evidence type="ECO:0000256" key="17">
    <source>
        <dbReference type="ARBA" id="ARBA00023179"/>
    </source>
</evidence>
<feature type="region of interest" description="Disordered" evidence="18">
    <location>
        <begin position="43"/>
        <end position="72"/>
    </location>
</feature>
<dbReference type="GO" id="GO:0035091">
    <property type="term" value="F:phosphatidylinositol binding"/>
    <property type="evidence" value="ECO:0007669"/>
    <property type="project" value="TreeGrafter"/>
</dbReference>
<dbReference type="eggNOG" id="KOG1012">
    <property type="taxonomic scope" value="Eukaryota"/>
</dbReference>
<evidence type="ECO:0000256" key="14">
    <source>
        <dbReference type="ARBA" id="ARBA00023123"/>
    </source>
</evidence>
<keyword evidence="5" id="KW-1003">Cell membrane</keyword>
<evidence type="ECO:0000256" key="3">
    <source>
        <dbReference type="ARBA" id="ARBA00005867"/>
    </source>
</evidence>
<dbReference type="PROSITE" id="PS50222">
    <property type="entry name" value="EF_HAND_2"/>
    <property type="match status" value="4"/>
</dbReference>
<dbReference type="CDD" id="cd08391">
    <property type="entry name" value="C2A_C2C_Synaptotagmin_like"/>
    <property type="match status" value="1"/>
</dbReference>
<feature type="domain" description="EF-hand" evidence="20">
    <location>
        <begin position="706"/>
        <end position="741"/>
    </location>
</feature>
<dbReference type="InterPro" id="IPR051634">
    <property type="entry name" value="Extended_Synaptotagmin"/>
</dbReference>
<dbReference type="GO" id="GO:0005544">
    <property type="term" value="F:calcium-dependent phospholipid binding"/>
    <property type="evidence" value="ECO:0007669"/>
    <property type="project" value="TreeGrafter"/>
</dbReference>
<keyword evidence="15" id="KW-0472">Membrane</keyword>
<dbReference type="GO" id="GO:0061817">
    <property type="term" value="P:endoplasmic reticulum-plasma membrane tethering"/>
    <property type="evidence" value="ECO:0007669"/>
    <property type="project" value="InterPro"/>
</dbReference>
<keyword evidence="22" id="KW-1185">Reference proteome</keyword>
<evidence type="ECO:0000256" key="4">
    <source>
        <dbReference type="ARBA" id="ARBA00022448"/>
    </source>
</evidence>
<evidence type="ECO:0000256" key="12">
    <source>
        <dbReference type="ARBA" id="ARBA00023055"/>
    </source>
</evidence>
<dbReference type="GO" id="GO:0016459">
    <property type="term" value="C:myosin complex"/>
    <property type="evidence" value="ECO:0007669"/>
    <property type="project" value="UniProtKB-KW"/>
</dbReference>
<organism evidence="21 22">
    <name type="scientific">Chelonia mydas</name>
    <name type="common">Green sea-turtle</name>
    <name type="synonym">Chelonia agassizi</name>
    <dbReference type="NCBI Taxonomy" id="8469"/>
    <lineage>
        <taxon>Eukaryota</taxon>
        <taxon>Metazoa</taxon>
        <taxon>Chordata</taxon>
        <taxon>Craniata</taxon>
        <taxon>Vertebrata</taxon>
        <taxon>Euteleostomi</taxon>
        <taxon>Archelosauria</taxon>
        <taxon>Testudinata</taxon>
        <taxon>Testudines</taxon>
        <taxon>Cryptodira</taxon>
        <taxon>Durocryptodira</taxon>
        <taxon>Americhelydia</taxon>
        <taxon>Chelonioidea</taxon>
        <taxon>Cheloniidae</taxon>
        <taxon>Chelonia</taxon>
    </lineage>
</organism>
<dbReference type="SMART" id="SM00054">
    <property type="entry name" value="EFh"/>
    <property type="match status" value="4"/>
</dbReference>
<dbReference type="PROSITE" id="PS50004">
    <property type="entry name" value="C2"/>
    <property type="match status" value="2"/>
</dbReference>
<keyword evidence="14" id="KW-0518">Myosin</keyword>
<dbReference type="Pfam" id="PF00168">
    <property type="entry name" value="C2"/>
    <property type="match status" value="3"/>
</dbReference>
<dbReference type="GO" id="GO:0008429">
    <property type="term" value="F:phosphatidylethanolamine binding"/>
    <property type="evidence" value="ECO:0007669"/>
    <property type="project" value="TreeGrafter"/>
</dbReference>
<dbReference type="FunFam" id="2.60.40.150:FF:000124">
    <property type="entry name" value="extended synaptotagmin-1 isoform X1"/>
    <property type="match status" value="1"/>
</dbReference>
<evidence type="ECO:0000259" key="19">
    <source>
        <dbReference type="PROSITE" id="PS50004"/>
    </source>
</evidence>
<keyword evidence="10" id="KW-0106">Calcium</keyword>
<feature type="domain" description="EF-hand" evidence="20">
    <location>
        <begin position="497"/>
        <end position="532"/>
    </location>
</feature>
<dbReference type="SUPFAM" id="SSF47473">
    <property type="entry name" value="EF-hand"/>
    <property type="match status" value="2"/>
</dbReference>
<evidence type="ECO:0000259" key="20">
    <source>
        <dbReference type="PROSITE" id="PS50222"/>
    </source>
</evidence>
<dbReference type="Proteomes" id="UP000031443">
    <property type="component" value="Unassembled WGS sequence"/>
</dbReference>
<evidence type="ECO:0000256" key="18">
    <source>
        <dbReference type="SAM" id="MobiDB-lite"/>
    </source>
</evidence>
<evidence type="ECO:0000256" key="1">
    <source>
        <dbReference type="ARBA" id="ARBA00004202"/>
    </source>
</evidence>
<keyword evidence="7" id="KW-0479">Metal-binding</keyword>
<evidence type="ECO:0000313" key="22">
    <source>
        <dbReference type="Proteomes" id="UP000031443"/>
    </source>
</evidence>
<proteinExistence type="inferred from homology"/>
<dbReference type="GO" id="GO:0005789">
    <property type="term" value="C:endoplasmic reticulum membrane"/>
    <property type="evidence" value="ECO:0007669"/>
    <property type="project" value="UniProtKB-SubCell"/>
</dbReference>
<reference evidence="22" key="1">
    <citation type="journal article" date="2013" name="Nat. Genet.">
        <title>The draft genomes of soft-shell turtle and green sea turtle yield insights into the development and evolution of the turtle-specific body plan.</title>
        <authorList>
            <person name="Wang Z."/>
            <person name="Pascual-Anaya J."/>
            <person name="Zadissa A."/>
            <person name="Li W."/>
            <person name="Niimura Y."/>
            <person name="Huang Z."/>
            <person name="Li C."/>
            <person name="White S."/>
            <person name="Xiong Z."/>
            <person name="Fang D."/>
            <person name="Wang B."/>
            <person name="Ming Y."/>
            <person name="Chen Y."/>
            <person name="Zheng Y."/>
            <person name="Kuraku S."/>
            <person name="Pignatelli M."/>
            <person name="Herrero J."/>
            <person name="Beal K."/>
            <person name="Nozawa M."/>
            <person name="Li Q."/>
            <person name="Wang J."/>
            <person name="Zhang H."/>
            <person name="Yu L."/>
            <person name="Shigenobu S."/>
            <person name="Wang J."/>
            <person name="Liu J."/>
            <person name="Flicek P."/>
            <person name="Searle S."/>
            <person name="Wang J."/>
            <person name="Kuratani S."/>
            <person name="Yin Y."/>
            <person name="Aken B."/>
            <person name="Zhang G."/>
            <person name="Irie N."/>
        </authorList>
    </citation>
    <scope>NUCLEOTIDE SEQUENCE [LARGE SCALE GENOMIC DNA]</scope>
</reference>
<dbReference type="GO" id="GO:0006869">
    <property type="term" value="P:lipid transport"/>
    <property type="evidence" value="ECO:0007669"/>
    <property type="project" value="UniProtKB-KW"/>
</dbReference>
<dbReference type="PANTHER" id="PTHR45761">
    <property type="entry name" value="EXTENDED SYNAPTOTAGMIN-LIKE PROTEIN 2, ISOFORM C"/>
    <property type="match status" value="1"/>
</dbReference>
<evidence type="ECO:0000256" key="15">
    <source>
        <dbReference type="ARBA" id="ARBA00023136"/>
    </source>
</evidence>
<dbReference type="CDD" id="cd00051">
    <property type="entry name" value="EFh"/>
    <property type="match status" value="2"/>
</dbReference>
<gene>
    <name evidence="21" type="ORF">UY3_11854</name>
</gene>
<keyword evidence="8" id="KW-0677">Repeat</keyword>